<proteinExistence type="predicted"/>
<reference evidence="1" key="1">
    <citation type="submission" date="2021-06" db="EMBL/GenBank/DDBJ databases">
        <authorList>
            <person name="Kallberg Y."/>
            <person name="Tangrot J."/>
            <person name="Rosling A."/>
        </authorList>
    </citation>
    <scope>NUCLEOTIDE SEQUENCE</scope>
    <source>
        <strain evidence="1">28 12/20/2015</strain>
    </source>
</reference>
<keyword evidence="2" id="KW-1185">Reference proteome</keyword>
<comment type="caution">
    <text evidence="1">The sequence shown here is derived from an EMBL/GenBank/DDBJ whole genome shotgun (WGS) entry which is preliminary data.</text>
</comment>
<protein>
    <submittedName>
        <fullName evidence="1">11702_t:CDS:1</fullName>
    </submittedName>
</protein>
<organism evidence="1 2">
    <name type="scientific">Cetraspora pellucida</name>
    <dbReference type="NCBI Taxonomy" id="1433469"/>
    <lineage>
        <taxon>Eukaryota</taxon>
        <taxon>Fungi</taxon>
        <taxon>Fungi incertae sedis</taxon>
        <taxon>Mucoromycota</taxon>
        <taxon>Glomeromycotina</taxon>
        <taxon>Glomeromycetes</taxon>
        <taxon>Diversisporales</taxon>
        <taxon>Gigasporaceae</taxon>
        <taxon>Cetraspora</taxon>
    </lineage>
</organism>
<dbReference type="EMBL" id="CAJVPW010000428">
    <property type="protein sequence ID" value="CAG8453651.1"/>
    <property type="molecule type" value="Genomic_DNA"/>
</dbReference>
<dbReference type="Proteomes" id="UP000789366">
    <property type="component" value="Unassembled WGS sequence"/>
</dbReference>
<gene>
    <name evidence="1" type="ORF">SPELUC_LOCUS928</name>
</gene>
<name>A0ACA9K5J9_9GLOM</name>
<evidence type="ECO:0000313" key="2">
    <source>
        <dbReference type="Proteomes" id="UP000789366"/>
    </source>
</evidence>
<sequence>MLRTCRLSSKFGSSFKISLSRAYASVAALPVTVTKSKAGITVVSVEDSAPASSVSLVVKAGSREEGTDNIGVAHYLKNFAFKNTSARTAFRTTREAELLGGFLSANLARENLILSAEFLRGDLGYFMEILSDIVFKTKYEQHEFPNIKESVNFERGAAAAIPEVTVMNAAHSVAFRHGLGNSLFADDATKVSNSSDVKAFANKVYTAPNIMIVGTSVNHGELLNLTDSLYQNISHAIPSTPIASKYFGGECRISIPGDSHFVLAFSGAPAGTSDYAALQILRFLIDGEKGTKWGEGVNVLAQRASKLDDTKISFFNAGYSDAGLFGVHISGIATSVYSAVRSAVEQLKHAANKISKDDFARALAKARFNAAAAYETRASKTEIFGNQILFSGKVTTVTEALTQFDRFKVEDIQSIAAKVLKCKPTAVALGDVSALPYSDSLSL</sequence>
<evidence type="ECO:0000313" key="1">
    <source>
        <dbReference type="EMBL" id="CAG8453651.1"/>
    </source>
</evidence>
<accession>A0ACA9K5J9</accession>